<keyword evidence="1" id="KW-0472">Membrane</keyword>
<sequence>METFAEADSSDVYDVENEKLNETHLNTPDHSVDEGYAWVILAISFFINTYLVKSTVASTIIVTARVLFTYKILIFYKPSMSNNQNNNQSV</sequence>
<evidence type="ECO:0000256" key="1">
    <source>
        <dbReference type="SAM" id="Phobius"/>
    </source>
</evidence>
<evidence type="ECO:0000313" key="2">
    <source>
        <dbReference type="EMBL" id="KAF6036610.1"/>
    </source>
</evidence>
<keyword evidence="1" id="KW-0812">Transmembrane</keyword>
<protein>
    <submittedName>
        <fullName evidence="2">Uncharacterized protein</fullName>
    </submittedName>
</protein>
<keyword evidence="3" id="KW-1185">Reference proteome</keyword>
<dbReference type="AlphaFoldDB" id="A0A7J7KD68"/>
<proteinExistence type="predicted"/>
<comment type="caution">
    <text evidence="2">The sequence shown here is derived from an EMBL/GenBank/DDBJ whole genome shotgun (WGS) entry which is preliminary data.</text>
</comment>
<name>A0A7J7KD68_BUGNE</name>
<feature type="transmembrane region" description="Helical" evidence="1">
    <location>
        <begin position="35"/>
        <end position="52"/>
    </location>
</feature>
<organism evidence="2 3">
    <name type="scientific">Bugula neritina</name>
    <name type="common">Brown bryozoan</name>
    <name type="synonym">Sertularia neritina</name>
    <dbReference type="NCBI Taxonomy" id="10212"/>
    <lineage>
        <taxon>Eukaryota</taxon>
        <taxon>Metazoa</taxon>
        <taxon>Spiralia</taxon>
        <taxon>Lophotrochozoa</taxon>
        <taxon>Bryozoa</taxon>
        <taxon>Gymnolaemata</taxon>
        <taxon>Cheilostomatida</taxon>
        <taxon>Flustrina</taxon>
        <taxon>Buguloidea</taxon>
        <taxon>Bugulidae</taxon>
        <taxon>Bugula</taxon>
    </lineage>
</organism>
<evidence type="ECO:0000313" key="3">
    <source>
        <dbReference type="Proteomes" id="UP000593567"/>
    </source>
</evidence>
<gene>
    <name evidence="2" type="ORF">EB796_005089</name>
</gene>
<dbReference type="Proteomes" id="UP000593567">
    <property type="component" value="Unassembled WGS sequence"/>
</dbReference>
<reference evidence="2" key="1">
    <citation type="submission" date="2020-06" db="EMBL/GenBank/DDBJ databases">
        <title>Draft genome of Bugula neritina, a colonial animal packing powerful symbionts and potential medicines.</title>
        <authorList>
            <person name="Rayko M."/>
        </authorList>
    </citation>
    <scope>NUCLEOTIDE SEQUENCE [LARGE SCALE GENOMIC DNA]</scope>
    <source>
        <strain evidence="2">Kwan_BN1</strain>
    </source>
</reference>
<keyword evidence="1" id="KW-1133">Transmembrane helix</keyword>
<dbReference type="EMBL" id="VXIV02000696">
    <property type="protein sequence ID" value="KAF6036610.1"/>
    <property type="molecule type" value="Genomic_DNA"/>
</dbReference>
<accession>A0A7J7KD68</accession>